<dbReference type="SUPFAM" id="SSF50965">
    <property type="entry name" value="Galactose oxidase, central domain"/>
    <property type="match status" value="2"/>
</dbReference>
<feature type="non-terminal residue" evidence="5">
    <location>
        <position position="782"/>
    </location>
</feature>
<accession>A0A6N9Q9M4</accession>
<dbReference type="InterPro" id="IPR011043">
    <property type="entry name" value="Gal_Oxase/kelch_b-propeller"/>
</dbReference>
<dbReference type="Gene3D" id="2.120.10.80">
    <property type="entry name" value="Kelch-type beta propeller"/>
    <property type="match status" value="2"/>
</dbReference>
<dbReference type="SUPFAM" id="SSF89260">
    <property type="entry name" value="Collagen-binding domain"/>
    <property type="match status" value="1"/>
</dbReference>
<dbReference type="SMART" id="SM00060">
    <property type="entry name" value="FN3"/>
    <property type="match status" value="1"/>
</dbReference>
<dbReference type="PROSITE" id="PS50853">
    <property type="entry name" value="FN3"/>
    <property type="match status" value="1"/>
</dbReference>
<dbReference type="InterPro" id="IPR036116">
    <property type="entry name" value="FN3_sf"/>
</dbReference>
<keyword evidence="3" id="KW-1133">Transmembrane helix</keyword>
<dbReference type="InterPro" id="IPR006652">
    <property type="entry name" value="Kelch_1"/>
</dbReference>
<dbReference type="Gene3D" id="2.60.120.380">
    <property type="match status" value="1"/>
</dbReference>
<reference evidence="5 6" key="1">
    <citation type="submission" date="2019-01" db="EMBL/GenBank/DDBJ databases">
        <title>Chengkuizengella sp. nov., isolated from deep-sea sediment of East Pacific Ocean.</title>
        <authorList>
            <person name="Yang J."/>
            <person name="Lai Q."/>
            <person name="Shao Z."/>
        </authorList>
    </citation>
    <scope>NUCLEOTIDE SEQUENCE [LARGE SCALE GENOMIC DNA]</scope>
    <source>
        <strain evidence="5 6">YPA3-1-1</strain>
    </source>
</reference>
<evidence type="ECO:0000256" key="1">
    <source>
        <dbReference type="ARBA" id="ARBA00022441"/>
    </source>
</evidence>
<dbReference type="CDD" id="cd00063">
    <property type="entry name" value="FN3"/>
    <property type="match status" value="1"/>
</dbReference>
<dbReference type="Pfam" id="PF24681">
    <property type="entry name" value="Kelch_KLHDC2_KLHL20_DRC7"/>
    <property type="match status" value="1"/>
</dbReference>
<dbReference type="PANTHER" id="PTHR46344">
    <property type="entry name" value="OS02G0202900 PROTEIN"/>
    <property type="match status" value="1"/>
</dbReference>
<gene>
    <name evidence="5" type="ORF">ERL59_20370</name>
</gene>
<dbReference type="Pfam" id="PF01344">
    <property type="entry name" value="Kelch_1"/>
    <property type="match status" value="2"/>
</dbReference>
<dbReference type="SMART" id="SM00612">
    <property type="entry name" value="Kelch"/>
    <property type="match status" value="6"/>
</dbReference>
<dbReference type="Gene3D" id="2.60.40.10">
    <property type="entry name" value="Immunoglobulins"/>
    <property type="match status" value="2"/>
</dbReference>
<evidence type="ECO:0000259" key="4">
    <source>
        <dbReference type="PROSITE" id="PS50853"/>
    </source>
</evidence>
<evidence type="ECO:0000313" key="6">
    <source>
        <dbReference type="Proteomes" id="UP000448943"/>
    </source>
</evidence>
<comment type="caution">
    <text evidence="5">The sequence shown here is derived from an EMBL/GenBank/DDBJ whole genome shotgun (WGS) entry which is preliminary data.</text>
</comment>
<name>A0A6N9Q9M4_9BACL</name>
<feature type="domain" description="Fibronectin type-III" evidence="4">
    <location>
        <begin position="371"/>
        <end position="461"/>
    </location>
</feature>
<dbReference type="RefSeq" id="WP_160648106.1">
    <property type="nucleotide sequence ID" value="NZ_SIJB01000086.1"/>
</dbReference>
<sequence length="782" mass="89284">MKNQKKWIQFGLILILFFTIIPLPSIQKYTEANETEVWTEVSSMNHPRKSFQSEMVDGKIYVMGGQSTGDQKIRHSSSEVYDPLTNSWTEISSMNYNRSSFESEVIDGKIYVMGGYSGELTNKLDKSRYVEVYDPLKKSWTVLNSMIKSRSAFDSEVIDGKIYVMGGDLSEDGYSTEVYDPVTNTWSRFSNMNLNKIYTSHVINGKIYVLGYDDSNAERITTLEVYNPRSDTWTSLRDLNKNRRYFSSIVVDGKIYVVGGQEDDYLNYVEVYDPSTNIWTELRPMEEKRSHSQIQEINGKIIVMGGKGYPSHSYLTSTEMYDPNTDNWTQMPSLNNYRYLSESQVLNGSIYIMAGSDFENSVEKIETLPHTPQSVKAQINNVQKIQLTWDVVNNADEYMVKRSNSKDGPYEIIAGNVVENSYVDQNVETGTTYFYIISAVNQIGEGENSNEVTVLNYVPNTISPGLIDEEELVEGTSLTFNWHPMDTQNAFQIQIDNPSNEVVFTSEWINTENSSYSVPENVLERGNVYGWKVRIEDKFSGTSPYSDPRYIKINSLPELMITSHSDNEQVQNNSVSLAWNYSDLDNQEQLAYQVIGSQDNWESWSYNSNEIAPLDKTHTTPSLGNGEWDFGIRVNDGLEWSDWVYLNNILLPSSYEPNDDFTTAFPFTYSSTYSTTISSDSDVDFYQYTASQTGLDELTLQSTIDNHYEVHIFDGNQNLIGTGASLAGKVYYLVEGGQTYYIKIFSRDGSFSEEPYSFIVNPLELNIETQYQYDENGNLRNK</sequence>
<dbReference type="AlphaFoldDB" id="A0A6N9Q9M4"/>
<dbReference type="OrthoDB" id="2463367at2"/>
<feature type="transmembrane region" description="Helical" evidence="3">
    <location>
        <begin position="7"/>
        <end position="26"/>
    </location>
</feature>
<organism evidence="5 6">
    <name type="scientific">Chengkuizengella marina</name>
    <dbReference type="NCBI Taxonomy" id="2507566"/>
    <lineage>
        <taxon>Bacteria</taxon>
        <taxon>Bacillati</taxon>
        <taxon>Bacillota</taxon>
        <taxon>Bacilli</taxon>
        <taxon>Bacillales</taxon>
        <taxon>Paenibacillaceae</taxon>
        <taxon>Chengkuizengella</taxon>
    </lineage>
</organism>
<keyword evidence="6" id="KW-1185">Reference proteome</keyword>
<dbReference type="InterPro" id="IPR003961">
    <property type="entry name" value="FN3_dom"/>
</dbReference>
<evidence type="ECO:0000256" key="2">
    <source>
        <dbReference type="ARBA" id="ARBA00022737"/>
    </source>
</evidence>
<keyword evidence="2" id="KW-0677">Repeat</keyword>
<dbReference type="Proteomes" id="UP000448943">
    <property type="component" value="Unassembled WGS sequence"/>
</dbReference>
<evidence type="ECO:0000313" key="5">
    <source>
        <dbReference type="EMBL" id="NBI31284.1"/>
    </source>
</evidence>
<keyword evidence="1" id="KW-0880">Kelch repeat</keyword>
<proteinExistence type="predicted"/>
<keyword evidence="3" id="KW-0472">Membrane</keyword>
<dbReference type="InterPro" id="IPR015915">
    <property type="entry name" value="Kelch-typ_b-propeller"/>
</dbReference>
<evidence type="ECO:0000256" key="3">
    <source>
        <dbReference type="SAM" id="Phobius"/>
    </source>
</evidence>
<dbReference type="InterPro" id="IPR013783">
    <property type="entry name" value="Ig-like_fold"/>
</dbReference>
<dbReference type="PANTHER" id="PTHR46344:SF27">
    <property type="entry name" value="KELCH REPEAT SUPERFAMILY PROTEIN"/>
    <property type="match status" value="1"/>
</dbReference>
<protein>
    <recommendedName>
        <fullName evidence="4">Fibronectin type-III domain-containing protein</fullName>
    </recommendedName>
</protein>
<keyword evidence="3" id="KW-0812">Transmembrane</keyword>
<dbReference type="EMBL" id="SIJB01000086">
    <property type="protein sequence ID" value="NBI31284.1"/>
    <property type="molecule type" value="Genomic_DNA"/>
</dbReference>
<dbReference type="SUPFAM" id="SSF49265">
    <property type="entry name" value="Fibronectin type III"/>
    <property type="match status" value="1"/>
</dbReference>